<accession>A0A9P6LBR0</accession>
<dbReference type="EMBL" id="WIUZ02000001">
    <property type="protein sequence ID" value="KAF9792645.1"/>
    <property type="molecule type" value="Genomic_DNA"/>
</dbReference>
<proteinExistence type="predicted"/>
<dbReference type="GO" id="GO:0019005">
    <property type="term" value="C:SCF ubiquitin ligase complex"/>
    <property type="evidence" value="ECO:0007669"/>
    <property type="project" value="TreeGrafter"/>
</dbReference>
<organism evidence="3 4">
    <name type="scientific">Thelephora terrestris</name>
    <dbReference type="NCBI Taxonomy" id="56493"/>
    <lineage>
        <taxon>Eukaryota</taxon>
        <taxon>Fungi</taxon>
        <taxon>Dikarya</taxon>
        <taxon>Basidiomycota</taxon>
        <taxon>Agaricomycotina</taxon>
        <taxon>Agaricomycetes</taxon>
        <taxon>Thelephorales</taxon>
        <taxon>Thelephoraceae</taxon>
        <taxon>Thelephora</taxon>
    </lineage>
</organism>
<dbReference type="AlphaFoldDB" id="A0A9P6LBR0"/>
<dbReference type="Pfam" id="PF23550">
    <property type="entry name" value="zf_Tbcl_Rhp7"/>
    <property type="match status" value="1"/>
</dbReference>
<reference evidence="3" key="1">
    <citation type="journal article" date="2020" name="Nat. Commun.">
        <title>Large-scale genome sequencing of mycorrhizal fungi provides insights into the early evolution of symbiotic traits.</title>
        <authorList>
            <person name="Miyauchi S."/>
            <person name="Kiss E."/>
            <person name="Kuo A."/>
            <person name="Drula E."/>
            <person name="Kohler A."/>
            <person name="Sanchez-Garcia M."/>
            <person name="Morin E."/>
            <person name="Andreopoulos B."/>
            <person name="Barry K.W."/>
            <person name="Bonito G."/>
            <person name="Buee M."/>
            <person name="Carver A."/>
            <person name="Chen C."/>
            <person name="Cichocki N."/>
            <person name="Clum A."/>
            <person name="Culley D."/>
            <person name="Crous P.W."/>
            <person name="Fauchery L."/>
            <person name="Girlanda M."/>
            <person name="Hayes R.D."/>
            <person name="Keri Z."/>
            <person name="LaButti K."/>
            <person name="Lipzen A."/>
            <person name="Lombard V."/>
            <person name="Magnuson J."/>
            <person name="Maillard F."/>
            <person name="Murat C."/>
            <person name="Nolan M."/>
            <person name="Ohm R.A."/>
            <person name="Pangilinan J."/>
            <person name="Pereira M.F."/>
            <person name="Perotto S."/>
            <person name="Peter M."/>
            <person name="Pfister S."/>
            <person name="Riley R."/>
            <person name="Sitrit Y."/>
            <person name="Stielow J.B."/>
            <person name="Szollosi G."/>
            <person name="Zifcakova L."/>
            <person name="Stursova M."/>
            <person name="Spatafora J.W."/>
            <person name="Tedersoo L."/>
            <person name="Vaario L.M."/>
            <person name="Yamada A."/>
            <person name="Yan M."/>
            <person name="Wang P."/>
            <person name="Xu J."/>
            <person name="Bruns T."/>
            <person name="Baldrian P."/>
            <person name="Vilgalys R."/>
            <person name="Dunand C."/>
            <person name="Henrissat B."/>
            <person name="Grigoriev I.V."/>
            <person name="Hibbett D."/>
            <person name="Nagy L.G."/>
            <person name="Martin F.M."/>
        </authorList>
    </citation>
    <scope>NUCLEOTIDE SEQUENCE</scope>
    <source>
        <strain evidence="3">UH-Tt-Lm1</strain>
    </source>
</reference>
<reference evidence="3" key="2">
    <citation type="submission" date="2020-11" db="EMBL/GenBank/DDBJ databases">
        <authorList>
            <consortium name="DOE Joint Genome Institute"/>
            <person name="Kuo A."/>
            <person name="Miyauchi S."/>
            <person name="Kiss E."/>
            <person name="Drula E."/>
            <person name="Kohler A."/>
            <person name="Sanchez-Garcia M."/>
            <person name="Andreopoulos B."/>
            <person name="Barry K.W."/>
            <person name="Bonito G."/>
            <person name="Buee M."/>
            <person name="Carver A."/>
            <person name="Chen C."/>
            <person name="Cichocki N."/>
            <person name="Clum A."/>
            <person name="Culley D."/>
            <person name="Crous P.W."/>
            <person name="Fauchery L."/>
            <person name="Girlanda M."/>
            <person name="Hayes R."/>
            <person name="Keri Z."/>
            <person name="Labutti K."/>
            <person name="Lipzen A."/>
            <person name="Lombard V."/>
            <person name="Magnuson J."/>
            <person name="Maillard F."/>
            <person name="Morin E."/>
            <person name="Murat C."/>
            <person name="Nolan M."/>
            <person name="Ohm R."/>
            <person name="Pangilinan J."/>
            <person name="Pereira M."/>
            <person name="Perotto S."/>
            <person name="Peter M."/>
            <person name="Riley R."/>
            <person name="Sitrit Y."/>
            <person name="Stielow B."/>
            <person name="Szollosi G."/>
            <person name="Zifcakova L."/>
            <person name="Stursova M."/>
            <person name="Spatafora J.W."/>
            <person name="Tedersoo L."/>
            <person name="Vaario L.-M."/>
            <person name="Yamada A."/>
            <person name="Yan M."/>
            <person name="Wang P."/>
            <person name="Xu J."/>
            <person name="Bruns T."/>
            <person name="Baldrian P."/>
            <person name="Vilgalys R."/>
            <person name="Henrissat B."/>
            <person name="Grigoriev I.V."/>
            <person name="Hibbett D."/>
            <person name="Nagy L.G."/>
            <person name="Martin F.M."/>
        </authorList>
    </citation>
    <scope>NUCLEOTIDE SEQUENCE</scope>
    <source>
        <strain evidence="3">UH-Tt-Lm1</strain>
    </source>
</reference>
<feature type="compositionally biased region" description="Polar residues" evidence="1">
    <location>
        <begin position="1"/>
        <end position="14"/>
    </location>
</feature>
<evidence type="ECO:0000256" key="1">
    <source>
        <dbReference type="SAM" id="MobiDB-lite"/>
    </source>
</evidence>
<evidence type="ECO:0000313" key="4">
    <source>
        <dbReference type="Proteomes" id="UP000736335"/>
    </source>
</evidence>
<evidence type="ECO:0000313" key="3">
    <source>
        <dbReference type="EMBL" id="KAF9792645.1"/>
    </source>
</evidence>
<dbReference type="InterPro" id="IPR032675">
    <property type="entry name" value="LRR_dom_sf"/>
</dbReference>
<gene>
    <name evidence="3" type="ORF">BJ322DRAFT_63269</name>
</gene>
<comment type="caution">
    <text evidence="3">The sequence shown here is derived from an EMBL/GenBank/DDBJ whole genome shotgun (WGS) entry which is preliminary data.</text>
</comment>
<dbReference type="Gene3D" id="3.80.10.10">
    <property type="entry name" value="Ribonuclease Inhibitor"/>
    <property type="match status" value="1"/>
</dbReference>
<feature type="compositionally biased region" description="Polar residues" evidence="1">
    <location>
        <begin position="50"/>
        <end position="64"/>
    </location>
</feature>
<protein>
    <submittedName>
        <fullName evidence="3">RNI-like protein</fullName>
    </submittedName>
</protein>
<feature type="compositionally biased region" description="Low complexity" evidence="1">
    <location>
        <begin position="24"/>
        <end position="45"/>
    </location>
</feature>
<dbReference type="InterPro" id="IPR056451">
    <property type="entry name" value="Znf_Tbcl_Rhp7"/>
</dbReference>
<dbReference type="GO" id="GO:0031146">
    <property type="term" value="P:SCF-dependent proteasomal ubiquitin-dependent protein catabolic process"/>
    <property type="evidence" value="ECO:0007669"/>
    <property type="project" value="TreeGrafter"/>
</dbReference>
<dbReference type="Proteomes" id="UP000736335">
    <property type="component" value="Unassembled WGS sequence"/>
</dbReference>
<feature type="compositionally biased region" description="Basic residues" evidence="1">
    <location>
        <begin position="91"/>
        <end position="100"/>
    </location>
</feature>
<feature type="region of interest" description="Disordered" evidence="1">
    <location>
        <begin position="1"/>
        <end position="110"/>
    </location>
</feature>
<sequence length="596" mass="66055">MVRPNNVQGPTSALTEFLRETGITPATVARRARTANRPAASTSRTEAQEENNSARNTEPPNGYNSEELDESQEAPKSKKRKLTKAAEAKSKAKAKAKAKKSKDDDDEDYEEEDAYTALVKDSHKSPRPPIGSFENCAKCEQSFTVTKYTMAAAPPPGFLCHKCAKSSGVDPFKKPAAPRKRKAPADKRKVVHFEELKIPSLVTLCINVITKYIDDVEALGDIGVMNMDGIAKAVCKNRSLNETNAPLFYDVRNTTLTFYDATSEDVPVHLYSPPNRSLDLEQNALCALANLNPNLTTLRLDYCGRMNDAVIDSWNTSLPNLMNIELLGPFLVRSPAWQRFFKAHSNLNSFRITQNPRFDLDCVRELVKNSPGLTELRLRDVGKMCDDFLEVLGSSGLSLTYLDLAYPGNTDLVGEVAAMSLVEKLGPTLKHLDFSGITSITDDFFLHCLKYNTSNLESLTMVDLEELTDEKIGQFFMEWEKNPGLTSVDLSRNHNLSSLALNGILQHSGRQLKSLNINGWKATLNETLSMVAELATGLSKIDVGWCREVDNFALAKIQNECEDLKDLSVWGCSKVTHAARRRHDIRISGIEMGAVA</sequence>
<dbReference type="OrthoDB" id="421226at2759"/>
<feature type="domain" description="DNA repair protein rhp7 treble clef" evidence="2">
    <location>
        <begin position="130"/>
        <end position="168"/>
    </location>
</feature>
<name>A0A9P6LBR0_9AGAM</name>
<evidence type="ECO:0000259" key="2">
    <source>
        <dbReference type="Pfam" id="PF23550"/>
    </source>
</evidence>
<dbReference type="PANTHER" id="PTHR13318">
    <property type="entry name" value="PARTNER OF PAIRED, ISOFORM B-RELATED"/>
    <property type="match status" value="1"/>
</dbReference>
<keyword evidence="4" id="KW-1185">Reference proteome</keyword>
<dbReference type="SUPFAM" id="SSF52047">
    <property type="entry name" value="RNI-like"/>
    <property type="match status" value="1"/>
</dbReference>